<accession>A0A1I1LE24</accession>
<dbReference type="EMBL" id="FOLE01000008">
    <property type="protein sequence ID" value="SFC71344.1"/>
    <property type="molecule type" value="Genomic_DNA"/>
</dbReference>
<evidence type="ECO:0000313" key="3">
    <source>
        <dbReference type="Proteomes" id="UP000199514"/>
    </source>
</evidence>
<protein>
    <submittedName>
        <fullName evidence="2">Uncharacterized protein</fullName>
    </submittedName>
</protein>
<dbReference type="AlphaFoldDB" id="A0A1I1LE24"/>
<name>A0A1I1LE24_9BACT</name>
<organism evidence="2 3">
    <name type="scientific">Flexibacter flexilis DSM 6793</name>
    <dbReference type="NCBI Taxonomy" id="927664"/>
    <lineage>
        <taxon>Bacteria</taxon>
        <taxon>Pseudomonadati</taxon>
        <taxon>Bacteroidota</taxon>
        <taxon>Cytophagia</taxon>
        <taxon>Cytophagales</taxon>
        <taxon>Flexibacteraceae</taxon>
        <taxon>Flexibacter</taxon>
    </lineage>
</organism>
<dbReference type="OrthoDB" id="956875at2"/>
<dbReference type="RefSeq" id="WP_091514283.1">
    <property type="nucleotide sequence ID" value="NZ_FOLE01000008.1"/>
</dbReference>
<feature type="compositionally biased region" description="Basic and acidic residues" evidence="1">
    <location>
        <begin position="199"/>
        <end position="209"/>
    </location>
</feature>
<sequence length="209" mass="23693">MSSRANEPENFGKPAKQRSDEDDIIEFLRTGNGELSDKQKKLFDIYDFADNQIRNLVKESEVVNMLMLKYGVKRATAYRYISKTKQIFGSINRSEKEFWRRLVIEQCFDSIKLSKSLRDPKGLNGAIAQLIKATNLNEVDIDMPDFAALEPHTYELVLNDFSVSMMQSLMQAGAVNLVGMMANELNKSQPIPIPITPSHDSESTDHSQV</sequence>
<gene>
    <name evidence="2" type="ORF">SAMN05421780_108193</name>
</gene>
<dbReference type="STRING" id="927664.SAMN05421780_108193"/>
<keyword evidence="3" id="KW-1185">Reference proteome</keyword>
<reference evidence="2 3" key="1">
    <citation type="submission" date="2016-10" db="EMBL/GenBank/DDBJ databases">
        <authorList>
            <person name="de Groot N.N."/>
        </authorList>
    </citation>
    <scope>NUCLEOTIDE SEQUENCE [LARGE SCALE GENOMIC DNA]</scope>
    <source>
        <strain evidence="2 3">DSM 6793</strain>
    </source>
</reference>
<proteinExistence type="predicted"/>
<evidence type="ECO:0000313" key="2">
    <source>
        <dbReference type="EMBL" id="SFC71344.1"/>
    </source>
</evidence>
<dbReference type="Proteomes" id="UP000199514">
    <property type="component" value="Unassembled WGS sequence"/>
</dbReference>
<evidence type="ECO:0000256" key="1">
    <source>
        <dbReference type="SAM" id="MobiDB-lite"/>
    </source>
</evidence>
<feature type="region of interest" description="Disordered" evidence="1">
    <location>
        <begin position="189"/>
        <end position="209"/>
    </location>
</feature>